<evidence type="ECO:0000256" key="1">
    <source>
        <dbReference type="SAM" id="Phobius"/>
    </source>
</evidence>
<gene>
    <name evidence="3" type="ORF">ONE63_009260</name>
</gene>
<name>A0AAV7XRK3_9NEOP</name>
<evidence type="ECO:0000256" key="2">
    <source>
        <dbReference type="SAM" id="SignalP"/>
    </source>
</evidence>
<accession>A0AAV7XRK3</accession>
<dbReference type="AlphaFoldDB" id="A0AAV7XRK3"/>
<comment type="caution">
    <text evidence="3">The sequence shown here is derived from an EMBL/GenBank/DDBJ whole genome shotgun (WGS) entry which is preliminary data.</text>
</comment>
<organism evidence="3 4">
    <name type="scientific">Megalurothrips usitatus</name>
    <name type="common">bean blossom thrips</name>
    <dbReference type="NCBI Taxonomy" id="439358"/>
    <lineage>
        <taxon>Eukaryota</taxon>
        <taxon>Metazoa</taxon>
        <taxon>Ecdysozoa</taxon>
        <taxon>Arthropoda</taxon>
        <taxon>Hexapoda</taxon>
        <taxon>Insecta</taxon>
        <taxon>Pterygota</taxon>
        <taxon>Neoptera</taxon>
        <taxon>Paraneoptera</taxon>
        <taxon>Thysanoptera</taxon>
        <taxon>Terebrantia</taxon>
        <taxon>Thripoidea</taxon>
        <taxon>Thripidae</taxon>
        <taxon>Megalurothrips</taxon>
    </lineage>
</organism>
<keyword evidence="4" id="KW-1185">Reference proteome</keyword>
<keyword evidence="1" id="KW-0812">Transmembrane</keyword>
<keyword evidence="2" id="KW-0732">Signal</keyword>
<keyword evidence="1" id="KW-1133">Transmembrane helix</keyword>
<feature type="transmembrane region" description="Helical" evidence="1">
    <location>
        <begin position="158"/>
        <end position="179"/>
    </location>
</feature>
<proteinExistence type="predicted"/>
<keyword evidence="1" id="KW-0472">Membrane</keyword>
<feature type="transmembrane region" description="Helical" evidence="1">
    <location>
        <begin position="184"/>
        <end position="200"/>
    </location>
</feature>
<protein>
    <submittedName>
        <fullName evidence="3">Uncharacterized protein</fullName>
    </submittedName>
</protein>
<evidence type="ECO:0000313" key="4">
    <source>
        <dbReference type="Proteomes" id="UP001075354"/>
    </source>
</evidence>
<sequence>MFAYLVIAAALVAAAAAGDATPVNAEAPAAPAQTPSGWSGILGCVWEDDSVGCLREHSARALKELHASKKEAAAAQAADHKDESILEVLHDGTARMIEYLKKDEEQEEAVAAAAEENKAEGEATDSQGRAIEEGRKKIKIGKLGKKGKKGGGLLQTFYMLKMMFGMLISMKVGLLSFLLQVKTFFLSFIFVTIAVIQFFWKLQEKKAHGGGISFGHSSGGWDSGSSFGGYGPSAQSGGWDKRAWNEQAHRQAFAAQAPAAPAS</sequence>
<feature type="chain" id="PRO_5043541025" evidence="2">
    <location>
        <begin position="18"/>
        <end position="263"/>
    </location>
</feature>
<feature type="signal peptide" evidence="2">
    <location>
        <begin position="1"/>
        <end position="17"/>
    </location>
</feature>
<dbReference type="EMBL" id="JAPTSV010000007">
    <property type="protein sequence ID" value="KAJ1526095.1"/>
    <property type="molecule type" value="Genomic_DNA"/>
</dbReference>
<dbReference type="Proteomes" id="UP001075354">
    <property type="component" value="Chromosome 7"/>
</dbReference>
<reference evidence="3" key="1">
    <citation type="submission" date="2022-12" db="EMBL/GenBank/DDBJ databases">
        <title>Chromosome-level genome assembly of the bean flower thrips Megalurothrips usitatus.</title>
        <authorList>
            <person name="Ma L."/>
            <person name="Liu Q."/>
            <person name="Li H."/>
            <person name="Cai W."/>
        </authorList>
    </citation>
    <scope>NUCLEOTIDE SEQUENCE</scope>
    <source>
        <strain evidence="3">Cailab_2022a</strain>
    </source>
</reference>
<evidence type="ECO:0000313" key="3">
    <source>
        <dbReference type="EMBL" id="KAJ1526095.1"/>
    </source>
</evidence>